<dbReference type="InterPro" id="IPR013785">
    <property type="entry name" value="Aldolase_TIM"/>
</dbReference>
<reference evidence="2 3" key="1">
    <citation type="submission" date="2016-10" db="EMBL/GenBank/DDBJ databases">
        <authorList>
            <person name="de Groot N.N."/>
        </authorList>
    </citation>
    <scope>NUCLEOTIDE SEQUENCE [LARGE SCALE GENOMIC DNA]</scope>
    <source>
        <strain evidence="2 3">CCM7597</strain>
    </source>
</reference>
<sequence length="180" mass="20349">MIEQRILPAVKNMKDFEKLLESDTNYIVLLDTRIALLKSLVRYSKKTEKKVFVHTDLIQGLKTDEYGMEFLGQEVKPDGIISTRASVIQQAKKYKMTAIQRMFLIDSHAIDHNLKLIRKTKPDYVELLPGVLPEQITAIKEAVGIPIIAGGLIRNHQEVDQAIEAGATAISTSRSDLWDF</sequence>
<dbReference type="PIRSF" id="PIRSF016897">
    <property type="entry name" value="GlpP"/>
    <property type="match status" value="1"/>
</dbReference>
<accession>A0A1H4B0K1</accession>
<proteinExistence type="predicted"/>
<evidence type="ECO:0000313" key="3">
    <source>
        <dbReference type="Proteomes" id="UP000198584"/>
    </source>
</evidence>
<dbReference type="AlphaFoldDB" id="A0A1H4B0K1"/>
<dbReference type="SUPFAM" id="SSF110391">
    <property type="entry name" value="GlpP-like"/>
    <property type="match status" value="1"/>
</dbReference>
<keyword evidence="1" id="KW-0319">Glycerol metabolism</keyword>
<dbReference type="GO" id="GO:0003723">
    <property type="term" value="F:RNA binding"/>
    <property type="evidence" value="ECO:0007669"/>
    <property type="project" value="UniProtKB-KW"/>
</dbReference>
<dbReference type="GO" id="GO:0045893">
    <property type="term" value="P:positive regulation of DNA-templated transcription"/>
    <property type="evidence" value="ECO:0007669"/>
    <property type="project" value="TreeGrafter"/>
</dbReference>
<keyword evidence="1" id="KW-0805">Transcription regulation</keyword>
<dbReference type="Gene3D" id="3.20.20.70">
    <property type="entry name" value="Aldolase class I"/>
    <property type="match status" value="1"/>
</dbReference>
<evidence type="ECO:0000313" key="2">
    <source>
        <dbReference type="EMBL" id="SEA41705.1"/>
    </source>
</evidence>
<dbReference type="PANTHER" id="PTHR35787:SF1">
    <property type="entry name" value="GLYCEROL UPTAKE OPERON ANTITERMINATOR REGULATORY PROTEIN"/>
    <property type="match status" value="1"/>
</dbReference>
<dbReference type="STRING" id="571932.SAMN05421743_104268"/>
<dbReference type="OrthoDB" id="9799580at2"/>
<keyword evidence="1" id="KW-0694">RNA-binding</keyword>
<dbReference type="GO" id="GO:0006071">
    <property type="term" value="P:glycerol metabolic process"/>
    <property type="evidence" value="ECO:0007669"/>
    <property type="project" value="UniProtKB-UniRule"/>
</dbReference>
<dbReference type="GO" id="GO:0001072">
    <property type="term" value="F:transcription antitermination factor activity, RNA binding"/>
    <property type="evidence" value="ECO:0007669"/>
    <property type="project" value="TreeGrafter"/>
</dbReference>
<evidence type="ECO:0000256" key="1">
    <source>
        <dbReference type="PIRNR" id="PIRNR016897"/>
    </source>
</evidence>
<comment type="function">
    <text evidence="1">Regulates expression of the glpD operon. In the presence of glycerol 3-phosphate (G3P) causes antitermination of transcription of glpD at the inverted repeat of the leader region to enhance its transcription. Binds and stabilizes glpD leader mRNA.</text>
</comment>
<dbReference type="PANTHER" id="PTHR35787">
    <property type="entry name" value="GLYCEROL UPTAKE OPERON ANTITERMINATOR REGULATORY PROTEIN"/>
    <property type="match status" value="1"/>
</dbReference>
<protein>
    <recommendedName>
        <fullName evidence="1">Glycerol uptake operon antiterminator regulatory protein</fullName>
    </recommendedName>
</protein>
<dbReference type="EMBL" id="FNQR01000004">
    <property type="protein sequence ID" value="SEA41705.1"/>
    <property type="molecule type" value="Genomic_DNA"/>
</dbReference>
<organism evidence="2 3">
    <name type="scientific">Thalassobacillus cyri</name>
    <dbReference type="NCBI Taxonomy" id="571932"/>
    <lineage>
        <taxon>Bacteria</taxon>
        <taxon>Bacillati</taxon>
        <taxon>Bacillota</taxon>
        <taxon>Bacilli</taxon>
        <taxon>Bacillales</taxon>
        <taxon>Bacillaceae</taxon>
        <taxon>Thalassobacillus</taxon>
    </lineage>
</organism>
<dbReference type="Proteomes" id="UP000198584">
    <property type="component" value="Unassembled WGS sequence"/>
</dbReference>
<name>A0A1H4B0K1_9BACI</name>
<keyword evidence="1" id="KW-0804">Transcription</keyword>
<dbReference type="Pfam" id="PF04309">
    <property type="entry name" value="G3P_antiterm"/>
    <property type="match status" value="1"/>
</dbReference>
<dbReference type="CDD" id="cd00945">
    <property type="entry name" value="Aldolase_Class_I"/>
    <property type="match status" value="1"/>
</dbReference>
<keyword evidence="3" id="KW-1185">Reference proteome</keyword>
<gene>
    <name evidence="2" type="ORF">SAMN05421743_104268</name>
</gene>
<dbReference type="RefSeq" id="WP_093043911.1">
    <property type="nucleotide sequence ID" value="NZ_FNQR01000004.1"/>
</dbReference>
<dbReference type="InterPro" id="IPR006699">
    <property type="entry name" value="GlpP"/>
</dbReference>